<sequence length="1578" mass="177981">MPSEYIWTVSANGVPCRIPAPSDPRCTSETDWQELPCSDGSSICTIVASPTTAFAIDRTGRLLILVMPTHIAIRERVEIYNNQRWIGIWRGTFFIDRPRYSDESGQIAKDISLNEISSGWSWEDKWVPHLDPRKYDKEGWQYSLSFLAPKWDKQCRLYHLVRRRVLKRHMRYTSHDKWIEMTNEETRLFTELAIGGLDVMSEGECLLFALGSDGNIYRRDGIKTNCPGGTEWQIIPKITFKDSDSDDVTLISASPSLATLIAITWDGKMFHRKGITRKSPIGLTWQSIPTPKNKAVICAAIGKKTMWCITADGCVWFTRMEVDEKLKEHTMKNISSEGYQMVTQGGVSRLSVSKNDKVFCISTSEKIEIRSGIESNEPSGKRFESIVDRGEPKDQRWISIHCGSVNFSQVPEYFTSSSSLQSKMEILQQLQESTNRSWSAMNGIKGDDLECPDDNNDGSNSVKHIRCQIMQGDAFRSVNVTITNKTIEITGEQITPKSIENSKIKCVLPSFQRLPQKYLLYFFTGSHSEFECFAFTDEKSRSIFQIDIENIIRNFICCSTRNSFGESMWSVSIGGVVRWHCLAEMSQESKFEKRVNPGETRALTVEGIFENIDCGAKGCVWAVNEVSGSLYALSSRYNPLSSHDETYDFKMTNKRTFKMYEYQKHAVFRGFISFQGSQKGVSAWMCDGRPCPPNFSSLPSTNWSWMDSSWHLEDEEWKYSNEIDGTYDYNERGQGRARRRLWIRRARYDCNKSPWCHVEAPPMKYIRLAKQASTETIIVVALTKDGHILRRNGVTRENFTGTNWTEILTDSPISCIHYQSEGMKLWCATSDGMISSRNLQISNDSSFLSNSDWRHLDMDLSPLTQHLSKKSTTDLELTGVSDILYARVGFILFRIDTKNETISDAYPMDNLQQAVVNAQGSICVRGTNITIVRDWRVVPYTDRKATIIAMRNIDAMAGGRPAAGCCCLINNVRFPVLILTTFSIAALFSTLILPNLLAILDPEVDIRPVPGLDSLHGSSYKGYDRFKRELEEPKVPSKVVRFDQSTEEEDGHPILPPTEKPAPIPTTSTPATKKTEKPIPVFITNRPETTTERFERATTTKIESTTTQDDVVAREVQRSLKKLRDAEEGKVEDKAEKGVEETFEYKTEPLSLRLRRGLLVSSPGIGIIFGSFLTINLTKKYGARKVFTTCLSQSALSIIIFLYVQKRYFYLLVIIRFIQGVLFSSVFPTMGSLLIHWGPLKEQLTFLTTMLMFISIGPVVAWPVANYFNALELAHDHVYYVQMAIIAILGVLWSIFYRDLPQEHPWVSGVELNRIVAGKVKELHSNRALSDAFSSLFRSLSAWSIWTSAFGFFSATAFVTIYLPSFLSSPDVFIVEGLGIHSSLPMQLLPLACAIFASLNLLFKPSTKIIRILNTTAFALAAILMVAIILVAHLQTKAGLLSLLLISMLPFGLAIVTGFMRSLTVVGRVFAEQIVAMCAIPFGLAFTVLPLVGTYVINENKLAEWMKVAMFLFFVLSAVAIEFAVFGRGKSASWAASSWDPLAASTKMQSLALIDFNQDECGLYELRRIEPKNKSDHS</sequence>
<organism evidence="5 6">
    <name type="scientific">Caenorhabditis remanei</name>
    <name type="common">Caenorhabditis vulgaris</name>
    <dbReference type="NCBI Taxonomy" id="31234"/>
    <lineage>
        <taxon>Eukaryota</taxon>
        <taxon>Metazoa</taxon>
        <taxon>Ecdysozoa</taxon>
        <taxon>Nematoda</taxon>
        <taxon>Chromadorea</taxon>
        <taxon>Rhabditida</taxon>
        <taxon>Rhabditina</taxon>
        <taxon>Rhabditomorpha</taxon>
        <taxon>Rhabditoidea</taxon>
        <taxon>Rhabditidae</taxon>
        <taxon>Peloderinae</taxon>
        <taxon>Caenorhabditis</taxon>
    </lineage>
</organism>
<dbReference type="SMART" id="SM00706">
    <property type="entry name" value="TECPR"/>
    <property type="match status" value="8"/>
</dbReference>
<dbReference type="PANTHER" id="PTHR45757">
    <property type="entry name" value="PROTEIN CBG23364-RELATED"/>
    <property type="match status" value="1"/>
</dbReference>
<feature type="transmembrane region" description="Helical" evidence="2">
    <location>
        <begin position="1186"/>
        <end position="1204"/>
    </location>
</feature>
<dbReference type="InterPro" id="IPR011701">
    <property type="entry name" value="MFS"/>
</dbReference>
<feature type="domain" description="Peroxin/Ferlin" evidence="3">
    <location>
        <begin position="72"/>
        <end position="129"/>
    </location>
</feature>
<feature type="transmembrane region" description="Helical" evidence="2">
    <location>
        <begin position="1415"/>
        <end position="1434"/>
    </location>
</feature>
<name>A0A6A5HEE6_CAERE</name>
<feature type="transmembrane region" description="Helical" evidence="2">
    <location>
        <begin position="1244"/>
        <end position="1265"/>
    </location>
</feature>
<feature type="domain" description="Peroxin/Ferlin" evidence="4">
    <location>
        <begin position="139"/>
        <end position="173"/>
    </location>
</feature>
<feature type="transmembrane region" description="Helical" evidence="2">
    <location>
        <begin position="1509"/>
        <end position="1527"/>
    </location>
</feature>
<feature type="transmembrane region" description="Helical" evidence="2">
    <location>
        <begin position="1384"/>
        <end position="1403"/>
    </location>
</feature>
<dbReference type="Proteomes" id="UP000483820">
    <property type="component" value="Chromosome II"/>
</dbReference>
<accession>A0A6A5HEE6</accession>
<keyword evidence="2" id="KW-1133">Transmembrane helix</keyword>
<dbReference type="InterPro" id="IPR006624">
    <property type="entry name" value="Beta-propeller_rpt_TECPR"/>
</dbReference>
<dbReference type="Pfam" id="PF06462">
    <property type="entry name" value="Hyd_WA"/>
    <property type="match status" value="3"/>
</dbReference>
<protein>
    <recommendedName>
        <fullName evidence="3 4">Peroxin/Ferlin domain-containing protein</fullName>
    </recommendedName>
</protein>
<dbReference type="GO" id="GO:0022857">
    <property type="term" value="F:transmembrane transporter activity"/>
    <property type="evidence" value="ECO:0007669"/>
    <property type="project" value="InterPro"/>
</dbReference>
<feature type="domain" description="Peroxin/Ferlin" evidence="4">
    <location>
        <begin position="716"/>
        <end position="749"/>
    </location>
</feature>
<feature type="domain" description="Peroxin/Ferlin" evidence="3">
    <location>
        <begin position="657"/>
        <end position="713"/>
    </location>
</feature>
<reference evidence="5 6" key="1">
    <citation type="submission" date="2019-12" db="EMBL/GenBank/DDBJ databases">
        <title>Chromosome-level assembly of the Caenorhabditis remanei genome.</title>
        <authorList>
            <person name="Teterina A.A."/>
            <person name="Willis J.H."/>
            <person name="Phillips P.C."/>
        </authorList>
    </citation>
    <scope>NUCLEOTIDE SEQUENCE [LARGE SCALE GENOMIC DNA]</scope>
    <source>
        <strain evidence="5 6">PX506</strain>
        <tissue evidence="5">Whole organism</tissue>
    </source>
</reference>
<keyword evidence="2" id="KW-0812">Transmembrane</keyword>
<feature type="transmembrane region" description="Helical" evidence="2">
    <location>
        <begin position="1343"/>
        <end position="1364"/>
    </location>
</feature>
<dbReference type="KEGG" id="crq:GCK72_005688"/>
<dbReference type="GeneID" id="9797585"/>
<dbReference type="InterPro" id="IPR036259">
    <property type="entry name" value="MFS_trans_sf"/>
</dbReference>
<dbReference type="CDD" id="cd06174">
    <property type="entry name" value="MFS"/>
    <property type="match status" value="1"/>
</dbReference>
<feature type="transmembrane region" description="Helical" evidence="2">
    <location>
        <begin position="1210"/>
        <end position="1237"/>
    </location>
</feature>
<dbReference type="GO" id="GO:0016020">
    <property type="term" value="C:membrane"/>
    <property type="evidence" value="ECO:0007669"/>
    <property type="project" value="InterPro"/>
</dbReference>
<dbReference type="RefSeq" id="XP_053589482.1">
    <property type="nucleotide sequence ID" value="XM_053725288.1"/>
</dbReference>
<feature type="compositionally biased region" description="Pro residues" evidence="1">
    <location>
        <begin position="1054"/>
        <end position="1064"/>
    </location>
</feature>
<dbReference type="Gene3D" id="1.20.1250.20">
    <property type="entry name" value="MFS general substrate transporter like domains"/>
    <property type="match status" value="1"/>
</dbReference>
<dbReference type="PANTHER" id="PTHR45757:SF7">
    <property type="entry name" value="MFS DOMAIN-CONTAINING PROTEIN"/>
    <property type="match status" value="1"/>
</dbReference>
<feature type="region of interest" description="Disordered" evidence="1">
    <location>
        <begin position="1042"/>
        <end position="1073"/>
    </location>
</feature>
<evidence type="ECO:0000259" key="3">
    <source>
        <dbReference type="SMART" id="SM00693"/>
    </source>
</evidence>
<evidence type="ECO:0000256" key="2">
    <source>
        <dbReference type="SAM" id="Phobius"/>
    </source>
</evidence>
<gene>
    <name evidence="5" type="ORF">GCK72_005688</name>
</gene>
<feature type="transmembrane region" description="Helical" evidence="2">
    <location>
        <begin position="1474"/>
        <end position="1497"/>
    </location>
</feature>
<dbReference type="SMART" id="SM00693">
    <property type="entry name" value="DysFN"/>
    <property type="match status" value="2"/>
</dbReference>
<dbReference type="Pfam" id="PF07690">
    <property type="entry name" value="MFS_1"/>
    <property type="match status" value="1"/>
</dbReference>
<dbReference type="SUPFAM" id="SSF103473">
    <property type="entry name" value="MFS general substrate transporter"/>
    <property type="match status" value="1"/>
</dbReference>
<feature type="transmembrane region" description="Helical" evidence="2">
    <location>
        <begin position="1277"/>
        <end position="1296"/>
    </location>
</feature>
<evidence type="ECO:0000313" key="6">
    <source>
        <dbReference type="Proteomes" id="UP000483820"/>
    </source>
</evidence>
<comment type="caution">
    <text evidence="5">The sequence shown here is derived from an EMBL/GenBank/DDBJ whole genome shotgun (WGS) entry which is preliminary data.</text>
</comment>
<evidence type="ECO:0000256" key="1">
    <source>
        <dbReference type="SAM" id="MobiDB-lite"/>
    </source>
</evidence>
<feature type="transmembrane region" description="Helical" evidence="2">
    <location>
        <begin position="1440"/>
        <end position="1462"/>
    </location>
</feature>
<dbReference type="SMART" id="SM00694">
    <property type="entry name" value="DysFC"/>
    <property type="match status" value="2"/>
</dbReference>
<keyword evidence="2" id="KW-0472">Membrane</keyword>
<evidence type="ECO:0000259" key="4">
    <source>
        <dbReference type="SMART" id="SM00694"/>
    </source>
</evidence>
<dbReference type="InterPro" id="IPR006614">
    <property type="entry name" value="Peroxin/Ferlin"/>
</dbReference>
<dbReference type="EMBL" id="WUAV01000002">
    <property type="protein sequence ID" value="KAF1765735.1"/>
    <property type="molecule type" value="Genomic_DNA"/>
</dbReference>
<dbReference type="CTD" id="9797585"/>
<evidence type="ECO:0000313" key="5">
    <source>
        <dbReference type="EMBL" id="KAF1765735.1"/>
    </source>
</evidence>
<proteinExistence type="predicted"/>
<feature type="transmembrane region" description="Helical" evidence="2">
    <location>
        <begin position="974"/>
        <end position="997"/>
    </location>
</feature>